<evidence type="ECO:0000256" key="16">
    <source>
        <dbReference type="SAM" id="MobiDB-lite"/>
    </source>
</evidence>
<feature type="compositionally biased region" description="Acidic residues" evidence="16">
    <location>
        <begin position="325"/>
        <end position="334"/>
    </location>
</feature>
<feature type="region of interest" description="Disordered" evidence="16">
    <location>
        <begin position="192"/>
        <end position="300"/>
    </location>
</feature>
<sequence length="475" mass="53294">MSNLYMTEPATTGKVIVETTLGEIEIELWCKETPKACRNFFALVMEGYYDDVIFHRVVPGFIAQTGDPSGTGMGGESYYGEPFENETHSRLKFNRRGLVAFANNGDKCSNTSQWFITLDRADELQNKHTLFGKVVGPTIYNVLKLGELELDKQERPLYPPKIKAIRIVENPFTDIVPRITAAERKAQHEARIEIARENERREQRRKAKKNTGLLSFGEEAETQEAAERAAAKRKNITRPDLIDSGTSVPSPLSESMPTEGSTFSKAAAKTKAREDRQREPEETADLAGIRERHAAEKEAAAITRKAEIERMQAKLRKLEKRAAASDDDSSDSDDARDAKRKRTGPSFLDQELAKYSAARRGNRKGARKDEDDVLSALSSFTSRIRKNGPEDNEEETAQKEEERGDGLPGSAEEGIEVDDDVGWMSHALKAVNDGNADQTRRAETDYTVIDPRAKARAIKEEKRRDEGRGGRQFRR</sequence>
<dbReference type="Pfam" id="PF00160">
    <property type="entry name" value="Pro_isomerase"/>
    <property type="match status" value="1"/>
</dbReference>
<evidence type="ECO:0000256" key="15">
    <source>
        <dbReference type="ARBA" id="ARBA00083804"/>
    </source>
</evidence>
<keyword evidence="9" id="KW-0539">Nucleus</keyword>
<feature type="compositionally biased region" description="Basic and acidic residues" evidence="16">
    <location>
        <begin position="192"/>
        <end position="202"/>
    </location>
</feature>
<proteinExistence type="inferred from homology"/>
<keyword evidence="7" id="KW-0508">mRNA splicing</keyword>
<dbReference type="InterPro" id="IPR002130">
    <property type="entry name" value="Cyclophilin-type_PPIase_dom"/>
</dbReference>
<feature type="compositionally biased region" description="Polar residues" evidence="16">
    <location>
        <begin position="244"/>
        <end position="264"/>
    </location>
</feature>
<dbReference type="EMBL" id="BLZA01000021">
    <property type="protein sequence ID" value="GHJ87261.1"/>
    <property type="molecule type" value="Genomic_DNA"/>
</dbReference>
<dbReference type="InterPro" id="IPR029000">
    <property type="entry name" value="Cyclophilin-like_dom_sf"/>
</dbReference>
<dbReference type="InterPro" id="IPR020892">
    <property type="entry name" value="Cyclophilin-type_PPIase_CS"/>
</dbReference>
<evidence type="ECO:0000256" key="8">
    <source>
        <dbReference type="ARBA" id="ARBA00023235"/>
    </source>
</evidence>
<feature type="compositionally biased region" description="Basic and acidic residues" evidence="16">
    <location>
        <begin position="396"/>
        <end position="405"/>
    </location>
</feature>
<comment type="subunit">
    <text evidence="3">Associated with the spliceosome.</text>
</comment>
<evidence type="ECO:0000313" key="18">
    <source>
        <dbReference type="EMBL" id="GHJ87261.1"/>
    </source>
</evidence>
<dbReference type="PRINTS" id="PR00153">
    <property type="entry name" value="CSAPPISMRASE"/>
</dbReference>
<name>A0A8H3TUN5_9TREE</name>
<dbReference type="GO" id="GO:0008380">
    <property type="term" value="P:RNA splicing"/>
    <property type="evidence" value="ECO:0007669"/>
    <property type="project" value="UniProtKB-KW"/>
</dbReference>
<dbReference type="PANTHER" id="PTHR45625">
    <property type="entry name" value="PEPTIDYL-PROLYL CIS-TRANS ISOMERASE-RELATED"/>
    <property type="match status" value="1"/>
</dbReference>
<feature type="compositionally biased region" description="Basic and acidic residues" evidence="16">
    <location>
        <begin position="288"/>
        <end position="300"/>
    </location>
</feature>
<evidence type="ECO:0000256" key="7">
    <source>
        <dbReference type="ARBA" id="ARBA00023187"/>
    </source>
</evidence>
<evidence type="ECO:0000256" key="12">
    <source>
        <dbReference type="ARBA" id="ARBA00067721"/>
    </source>
</evidence>
<evidence type="ECO:0000256" key="13">
    <source>
        <dbReference type="ARBA" id="ARBA00071024"/>
    </source>
</evidence>
<dbReference type="InterPro" id="IPR044666">
    <property type="entry name" value="Cyclophilin_A-like"/>
</dbReference>
<dbReference type="GO" id="GO:0071013">
    <property type="term" value="C:catalytic step 2 spliceosome"/>
    <property type="evidence" value="ECO:0007669"/>
    <property type="project" value="TreeGrafter"/>
</dbReference>
<keyword evidence="6" id="KW-0697">Rotamase</keyword>
<dbReference type="PANTHER" id="PTHR45625:SF6">
    <property type="entry name" value="SPLICEOSOME-ASSOCIATED PROTEIN CWC27 HOMOLOG"/>
    <property type="match status" value="1"/>
</dbReference>
<comment type="subcellular location">
    <subcellularLocation>
        <location evidence="2">Nucleus</location>
    </subcellularLocation>
</comment>
<keyword evidence="8" id="KW-0413">Isomerase</keyword>
<dbReference type="SUPFAM" id="SSF50891">
    <property type="entry name" value="Cyclophilin-like"/>
    <property type="match status" value="1"/>
</dbReference>
<dbReference type="OrthoDB" id="442970at2759"/>
<keyword evidence="19" id="KW-1185">Reference proteome</keyword>
<dbReference type="GO" id="GO:0003755">
    <property type="term" value="F:peptidyl-prolyl cis-trans isomerase activity"/>
    <property type="evidence" value="ECO:0007669"/>
    <property type="project" value="UniProtKB-KW"/>
</dbReference>
<comment type="caution">
    <text evidence="18">The sequence shown here is derived from an EMBL/GenBank/DDBJ whole genome shotgun (WGS) entry which is preliminary data.</text>
</comment>
<evidence type="ECO:0000256" key="2">
    <source>
        <dbReference type="ARBA" id="ARBA00004123"/>
    </source>
</evidence>
<feature type="region of interest" description="Disordered" evidence="16">
    <location>
        <begin position="317"/>
        <end position="415"/>
    </location>
</feature>
<feature type="compositionally biased region" description="Basic and acidic residues" evidence="16">
    <location>
        <begin position="271"/>
        <end position="281"/>
    </location>
</feature>
<evidence type="ECO:0000256" key="14">
    <source>
        <dbReference type="ARBA" id="ARBA00082698"/>
    </source>
</evidence>
<dbReference type="EC" id="5.2.1.8" evidence="4"/>
<comment type="function">
    <text evidence="11">PPIases accelerate the folding of proteins. It catalyzes the cis-trans isomerization of proline imidic peptide bonds in oligopeptides. Involved in pre-mRNA splicing.</text>
</comment>
<keyword evidence="5" id="KW-0507">mRNA processing</keyword>
<comment type="catalytic activity">
    <reaction evidence="1">
        <text>[protein]-peptidylproline (omega=180) = [protein]-peptidylproline (omega=0)</text>
        <dbReference type="Rhea" id="RHEA:16237"/>
        <dbReference type="Rhea" id="RHEA-COMP:10747"/>
        <dbReference type="Rhea" id="RHEA-COMP:10748"/>
        <dbReference type="ChEBI" id="CHEBI:83833"/>
        <dbReference type="ChEBI" id="CHEBI:83834"/>
        <dbReference type="EC" id="5.2.1.8"/>
    </reaction>
</comment>
<dbReference type="Gene3D" id="2.40.100.10">
    <property type="entry name" value="Cyclophilin-like"/>
    <property type="match status" value="1"/>
</dbReference>
<evidence type="ECO:0000256" key="4">
    <source>
        <dbReference type="ARBA" id="ARBA00013194"/>
    </source>
</evidence>
<evidence type="ECO:0000259" key="17">
    <source>
        <dbReference type="PROSITE" id="PS50072"/>
    </source>
</evidence>
<protein>
    <recommendedName>
        <fullName evidence="13">Peptidyl-prolyl isomerase CWC27</fullName>
        <ecNumber evidence="4">5.2.1.8</ecNumber>
    </recommendedName>
    <alternativeName>
        <fullName evidence="12">Peptidyl-prolyl isomerase cwc27</fullName>
    </alternativeName>
    <alternativeName>
        <fullName evidence="14 15">Rotamase CWC27</fullName>
    </alternativeName>
</protein>
<evidence type="ECO:0000313" key="19">
    <source>
        <dbReference type="Proteomes" id="UP000620104"/>
    </source>
</evidence>
<organism evidence="18 19">
    <name type="scientific">Naganishia liquefaciens</name>
    <dbReference type="NCBI Taxonomy" id="104408"/>
    <lineage>
        <taxon>Eukaryota</taxon>
        <taxon>Fungi</taxon>
        <taxon>Dikarya</taxon>
        <taxon>Basidiomycota</taxon>
        <taxon>Agaricomycotina</taxon>
        <taxon>Tremellomycetes</taxon>
        <taxon>Filobasidiales</taxon>
        <taxon>Filobasidiaceae</taxon>
        <taxon>Naganishia</taxon>
    </lineage>
</organism>
<evidence type="ECO:0000256" key="11">
    <source>
        <dbReference type="ARBA" id="ARBA00055615"/>
    </source>
</evidence>
<reference evidence="18" key="1">
    <citation type="submission" date="2020-07" db="EMBL/GenBank/DDBJ databases">
        <title>Draft Genome Sequence of a Deep-Sea Yeast, Naganishia (Cryptococcus) liquefaciens strain N6.</title>
        <authorList>
            <person name="Han Y.W."/>
            <person name="Kajitani R."/>
            <person name="Morimoto H."/>
            <person name="Parhat M."/>
            <person name="Tsubouchi H."/>
            <person name="Bakenova O."/>
            <person name="Ogata M."/>
            <person name="Argunhan B."/>
            <person name="Aoki R."/>
            <person name="Kajiwara S."/>
            <person name="Itoh T."/>
            <person name="Iwasaki H."/>
        </authorList>
    </citation>
    <scope>NUCLEOTIDE SEQUENCE</scope>
    <source>
        <strain evidence="18">N6</strain>
    </source>
</reference>
<dbReference type="PROSITE" id="PS50072">
    <property type="entry name" value="CSA_PPIASE_2"/>
    <property type="match status" value="1"/>
</dbReference>
<evidence type="ECO:0000256" key="9">
    <source>
        <dbReference type="ARBA" id="ARBA00023242"/>
    </source>
</evidence>
<dbReference type="GO" id="GO:0006457">
    <property type="term" value="P:protein folding"/>
    <property type="evidence" value="ECO:0007669"/>
    <property type="project" value="InterPro"/>
</dbReference>
<accession>A0A8H3TUN5</accession>
<gene>
    <name evidence="18" type="ORF">NliqN6_3663</name>
</gene>
<dbReference type="PROSITE" id="PS00170">
    <property type="entry name" value="CSA_PPIASE_1"/>
    <property type="match status" value="1"/>
</dbReference>
<evidence type="ECO:0000256" key="6">
    <source>
        <dbReference type="ARBA" id="ARBA00023110"/>
    </source>
</evidence>
<dbReference type="AlphaFoldDB" id="A0A8H3TUN5"/>
<evidence type="ECO:0000256" key="5">
    <source>
        <dbReference type="ARBA" id="ARBA00022728"/>
    </source>
</evidence>
<comment type="similarity">
    <text evidence="10">Belongs to the cyclophilin-type PPIase family. CWC27 subfamily.</text>
</comment>
<dbReference type="FunFam" id="2.40.100.10:FF:000007">
    <property type="entry name" value="Peptidyl-prolyl cis-trans isomerase CWC27 homolog"/>
    <property type="match status" value="1"/>
</dbReference>
<dbReference type="CDD" id="cd01925">
    <property type="entry name" value="cyclophilin_CeCYP16-like"/>
    <property type="match status" value="1"/>
</dbReference>
<dbReference type="Proteomes" id="UP000620104">
    <property type="component" value="Unassembled WGS sequence"/>
</dbReference>
<evidence type="ECO:0000256" key="1">
    <source>
        <dbReference type="ARBA" id="ARBA00000971"/>
    </source>
</evidence>
<evidence type="ECO:0000256" key="10">
    <source>
        <dbReference type="ARBA" id="ARBA00038509"/>
    </source>
</evidence>
<evidence type="ECO:0000256" key="3">
    <source>
        <dbReference type="ARBA" id="ARBA00011524"/>
    </source>
</evidence>
<feature type="domain" description="PPIase cyclophilin-type" evidence="17">
    <location>
        <begin position="11"/>
        <end position="167"/>
    </location>
</feature>
<keyword evidence="5" id="KW-0747">Spliceosome</keyword>